<gene>
    <name evidence="2" type="primary">jg27019</name>
    <name evidence="2" type="ORF">PAEG_LOCUS27362</name>
</gene>
<comment type="caution">
    <text evidence="2">The sequence shown here is derived from an EMBL/GenBank/DDBJ whole genome shotgun (WGS) entry which is preliminary data.</text>
</comment>
<proteinExistence type="predicted"/>
<evidence type="ECO:0000256" key="1">
    <source>
        <dbReference type="SAM" id="MobiDB-lite"/>
    </source>
</evidence>
<reference evidence="2" key="1">
    <citation type="submission" date="2022-03" db="EMBL/GenBank/DDBJ databases">
        <authorList>
            <person name="Lindestad O."/>
        </authorList>
    </citation>
    <scope>NUCLEOTIDE SEQUENCE</scope>
</reference>
<dbReference type="AlphaFoldDB" id="A0A8S4SP57"/>
<sequence>MYELHPTCSQLKHVAYIMYSASAQWIARASIASRLTTRGAHRTSLLYADEVVLTQWLKLQHLFCGKSRASTGLARSRDRERANPVRGRQLTADSPRAGANHARSPAQ</sequence>
<organism evidence="2 3">
    <name type="scientific">Pararge aegeria aegeria</name>
    <dbReference type="NCBI Taxonomy" id="348720"/>
    <lineage>
        <taxon>Eukaryota</taxon>
        <taxon>Metazoa</taxon>
        <taxon>Ecdysozoa</taxon>
        <taxon>Arthropoda</taxon>
        <taxon>Hexapoda</taxon>
        <taxon>Insecta</taxon>
        <taxon>Pterygota</taxon>
        <taxon>Neoptera</taxon>
        <taxon>Endopterygota</taxon>
        <taxon>Lepidoptera</taxon>
        <taxon>Glossata</taxon>
        <taxon>Ditrysia</taxon>
        <taxon>Papilionoidea</taxon>
        <taxon>Nymphalidae</taxon>
        <taxon>Satyrinae</taxon>
        <taxon>Satyrini</taxon>
        <taxon>Parargina</taxon>
        <taxon>Pararge</taxon>
    </lineage>
</organism>
<protein>
    <submittedName>
        <fullName evidence="2">Jg27019 protein</fullName>
    </submittedName>
</protein>
<accession>A0A8S4SP57</accession>
<keyword evidence="3" id="KW-1185">Reference proteome</keyword>
<feature type="region of interest" description="Disordered" evidence="1">
    <location>
        <begin position="69"/>
        <end position="107"/>
    </location>
</feature>
<dbReference type="Proteomes" id="UP000838756">
    <property type="component" value="Unassembled WGS sequence"/>
</dbReference>
<evidence type="ECO:0000313" key="2">
    <source>
        <dbReference type="EMBL" id="CAH2269071.1"/>
    </source>
</evidence>
<dbReference type="EMBL" id="CAKXAJ010026493">
    <property type="protein sequence ID" value="CAH2269071.1"/>
    <property type="molecule type" value="Genomic_DNA"/>
</dbReference>
<evidence type="ECO:0000313" key="3">
    <source>
        <dbReference type="Proteomes" id="UP000838756"/>
    </source>
</evidence>
<name>A0A8S4SP57_9NEOP</name>